<dbReference type="InterPro" id="IPR050963">
    <property type="entry name" value="Sirohydro_Cobaltochel/CbiX"/>
</dbReference>
<keyword evidence="3" id="KW-0456">Lyase</keyword>
<evidence type="ECO:0000256" key="3">
    <source>
        <dbReference type="ARBA" id="ARBA00023239"/>
    </source>
</evidence>
<dbReference type="CDD" id="cd03416">
    <property type="entry name" value="CbiX_SirB_N"/>
    <property type="match status" value="1"/>
</dbReference>
<evidence type="ECO:0000256" key="2">
    <source>
        <dbReference type="ARBA" id="ARBA00022723"/>
    </source>
</evidence>
<gene>
    <name evidence="6" type="ORF">SAMN05192561_101615</name>
</gene>
<dbReference type="CDD" id="cd03414">
    <property type="entry name" value="CbiX_SirB_C"/>
    <property type="match status" value="1"/>
</dbReference>
<accession>A0A1H6I1B7</accession>
<dbReference type="OrthoDB" id="297477at2157"/>
<dbReference type="PANTHER" id="PTHR33542:SF3">
    <property type="entry name" value="SIROHYDROCHLORIN FERROCHELATASE, CHLOROPLASTIC"/>
    <property type="match status" value="1"/>
</dbReference>
<dbReference type="Proteomes" id="UP000199215">
    <property type="component" value="Unassembled WGS sequence"/>
</dbReference>
<evidence type="ECO:0000313" key="7">
    <source>
        <dbReference type="Proteomes" id="UP000199215"/>
    </source>
</evidence>
<reference evidence="6 7" key="1">
    <citation type="submission" date="2016-10" db="EMBL/GenBank/DDBJ databases">
        <authorList>
            <person name="de Groot N.N."/>
        </authorList>
    </citation>
    <scope>NUCLEOTIDE SEQUENCE [LARGE SCALE GENOMIC DNA]</scope>
    <source>
        <strain evidence="6 7">IBRC-M10418</strain>
    </source>
</reference>
<dbReference type="Pfam" id="PF01903">
    <property type="entry name" value="CbiX"/>
    <property type="match status" value="2"/>
</dbReference>
<keyword evidence="2" id="KW-0479">Metal-binding</keyword>
<dbReference type="Gene3D" id="3.40.30.10">
    <property type="entry name" value="Glutaredoxin"/>
    <property type="match status" value="1"/>
</dbReference>
<organism evidence="6 7">
    <name type="scientific">Halopenitus malekzadehii</name>
    <dbReference type="NCBI Taxonomy" id="1267564"/>
    <lineage>
        <taxon>Archaea</taxon>
        <taxon>Methanobacteriati</taxon>
        <taxon>Methanobacteriota</taxon>
        <taxon>Stenosarchaea group</taxon>
        <taxon>Halobacteria</taxon>
        <taxon>Halobacteriales</taxon>
        <taxon>Haloferacaceae</taxon>
        <taxon>Halopenitus</taxon>
    </lineage>
</organism>
<dbReference type="EMBL" id="FNWU01000001">
    <property type="protein sequence ID" value="SEH40288.1"/>
    <property type="molecule type" value="Genomic_DNA"/>
</dbReference>
<dbReference type="InterPro" id="IPR002762">
    <property type="entry name" value="CbiX-like"/>
</dbReference>
<dbReference type="CDD" id="cd02980">
    <property type="entry name" value="TRX_Fd_family"/>
    <property type="match status" value="1"/>
</dbReference>
<evidence type="ECO:0000256" key="5">
    <source>
        <dbReference type="SAM" id="MobiDB-lite"/>
    </source>
</evidence>
<keyword evidence="4" id="KW-0170">Cobalt</keyword>
<name>A0A1H6I1B7_9EURY</name>
<dbReference type="InterPro" id="IPR036249">
    <property type="entry name" value="Thioredoxin-like_sf"/>
</dbReference>
<evidence type="ECO:0000256" key="1">
    <source>
        <dbReference type="ARBA" id="ARBA00022573"/>
    </source>
</evidence>
<dbReference type="SUPFAM" id="SSF52833">
    <property type="entry name" value="Thioredoxin-like"/>
    <property type="match status" value="1"/>
</dbReference>
<keyword evidence="7" id="KW-1185">Reference proteome</keyword>
<proteinExistence type="predicted"/>
<protein>
    <submittedName>
        <fullName evidence="6">Sirohydrochlorin ferrochelatase</fullName>
    </submittedName>
</protein>
<dbReference type="GO" id="GO:0016829">
    <property type="term" value="F:lyase activity"/>
    <property type="evidence" value="ECO:0007669"/>
    <property type="project" value="UniProtKB-KW"/>
</dbReference>
<dbReference type="Gene3D" id="3.40.50.1400">
    <property type="match status" value="2"/>
</dbReference>
<dbReference type="STRING" id="1267564.SAMN05192561_101615"/>
<dbReference type="Pfam" id="PF01257">
    <property type="entry name" value="2Fe-2S_thioredx"/>
    <property type="match status" value="1"/>
</dbReference>
<dbReference type="GO" id="GO:0009236">
    <property type="term" value="P:cobalamin biosynthetic process"/>
    <property type="evidence" value="ECO:0007669"/>
    <property type="project" value="UniProtKB-KW"/>
</dbReference>
<feature type="region of interest" description="Disordered" evidence="5">
    <location>
        <begin position="1"/>
        <end position="23"/>
    </location>
</feature>
<dbReference type="PANTHER" id="PTHR33542">
    <property type="entry name" value="SIROHYDROCHLORIN FERROCHELATASE, CHLOROPLASTIC"/>
    <property type="match status" value="1"/>
</dbReference>
<dbReference type="GO" id="GO:0046872">
    <property type="term" value="F:metal ion binding"/>
    <property type="evidence" value="ECO:0007669"/>
    <property type="project" value="UniProtKB-KW"/>
</dbReference>
<dbReference type="AlphaFoldDB" id="A0A1H6I1B7"/>
<sequence>MAGAEPPVTADAESPARADAVPTTLDDEAVLLVGHGSRRERSNEQVRELAAGLEDRLGIPVDAGFIELASPSIDEAIAGLATSVSRVTVVQLSLFAASHVKADVPLAVQEARSVHPELTIHNGSHLGIHPAIIDLLEDRAAAVEAELDVDREAGDVAVVLCARGSSDPDANGDVHKLARLLHEGRAFDRVAASFIGVTEPRLAETLHRIATDRPDAVVVLPYMLGDGVLTERIREGAATFDAEYPYVDAAAGDPLGTDDRLLDVLGDRWQEARTDSVEMSCDTCTYKVELDGYEEDVGGARAMLRALTHRESHADRDDVDDEPHTHDAPAHHVAVCTNRTCAADGSATVLERLRQAARDSEACDARITRSSCLGRCGDGPMVAVSPDGVWYGDVDEADAERIVSSHLDRGRIVSDLVDVTL</sequence>
<evidence type="ECO:0000313" key="6">
    <source>
        <dbReference type="EMBL" id="SEH40288.1"/>
    </source>
</evidence>
<dbReference type="RefSeq" id="WP_092814069.1">
    <property type="nucleotide sequence ID" value="NZ_FNWU01000001.1"/>
</dbReference>
<keyword evidence="1" id="KW-0169">Cobalamin biosynthesis</keyword>
<dbReference type="SUPFAM" id="SSF53800">
    <property type="entry name" value="Chelatase"/>
    <property type="match status" value="1"/>
</dbReference>
<evidence type="ECO:0000256" key="4">
    <source>
        <dbReference type="ARBA" id="ARBA00023285"/>
    </source>
</evidence>